<evidence type="ECO:0000256" key="2">
    <source>
        <dbReference type="SAM" id="SignalP"/>
    </source>
</evidence>
<comment type="similarity">
    <text evidence="1">Belongs to the UPF0065 (bug) family.</text>
</comment>
<dbReference type="Proteomes" id="UP001385892">
    <property type="component" value="Unassembled WGS sequence"/>
</dbReference>
<protein>
    <submittedName>
        <fullName evidence="3">Tripartite tricarboxylate transporter substrate binding protein</fullName>
    </submittedName>
</protein>
<dbReference type="Gene3D" id="3.40.190.150">
    <property type="entry name" value="Bordetella uptake gene, domain 1"/>
    <property type="match status" value="1"/>
</dbReference>
<dbReference type="Gene3D" id="3.40.190.10">
    <property type="entry name" value="Periplasmic binding protein-like II"/>
    <property type="match status" value="1"/>
</dbReference>
<dbReference type="RefSeq" id="WP_340342411.1">
    <property type="nucleotide sequence ID" value="NZ_JBBKZT010000004.1"/>
</dbReference>
<accession>A0ABU8WIC9</accession>
<dbReference type="InterPro" id="IPR042100">
    <property type="entry name" value="Bug_dom1"/>
</dbReference>
<dbReference type="InterPro" id="IPR005064">
    <property type="entry name" value="BUG"/>
</dbReference>
<dbReference type="PIRSF" id="PIRSF017082">
    <property type="entry name" value="YflP"/>
    <property type="match status" value="1"/>
</dbReference>
<dbReference type="CDD" id="cd13578">
    <property type="entry name" value="PBP2_Bug27"/>
    <property type="match status" value="1"/>
</dbReference>
<evidence type="ECO:0000256" key="1">
    <source>
        <dbReference type="ARBA" id="ARBA00006987"/>
    </source>
</evidence>
<reference evidence="3 4" key="1">
    <citation type="submission" date="2024-03" db="EMBL/GenBank/DDBJ databases">
        <title>Novel species of the genus Variovorax.</title>
        <authorList>
            <person name="Liu Q."/>
            <person name="Xin Y.-H."/>
        </authorList>
    </citation>
    <scope>NUCLEOTIDE SEQUENCE [LARGE SCALE GENOMIC DNA]</scope>
    <source>
        <strain evidence="3 4">KACC 18900</strain>
    </source>
</reference>
<dbReference type="PANTHER" id="PTHR42928">
    <property type="entry name" value="TRICARBOXYLATE-BINDING PROTEIN"/>
    <property type="match status" value="1"/>
</dbReference>
<feature type="signal peptide" evidence="2">
    <location>
        <begin position="1"/>
        <end position="23"/>
    </location>
</feature>
<feature type="chain" id="PRO_5047456952" evidence="2">
    <location>
        <begin position="24"/>
        <end position="325"/>
    </location>
</feature>
<dbReference type="SUPFAM" id="SSF53850">
    <property type="entry name" value="Periplasmic binding protein-like II"/>
    <property type="match status" value="1"/>
</dbReference>
<evidence type="ECO:0000313" key="3">
    <source>
        <dbReference type="EMBL" id="MEJ8847271.1"/>
    </source>
</evidence>
<evidence type="ECO:0000313" key="4">
    <source>
        <dbReference type="Proteomes" id="UP001385892"/>
    </source>
</evidence>
<gene>
    <name evidence="3" type="ORF">WKW82_11455</name>
</gene>
<proteinExistence type="inferred from homology"/>
<name>A0ABU8WIC9_9BURK</name>
<organism evidence="3 4">
    <name type="scientific">Variovorax rhizosphaerae</name>
    <dbReference type="NCBI Taxonomy" id="1836200"/>
    <lineage>
        <taxon>Bacteria</taxon>
        <taxon>Pseudomonadati</taxon>
        <taxon>Pseudomonadota</taxon>
        <taxon>Betaproteobacteria</taxon>
        <taxon>Burkholderiales</taxon>
        <taxon>Comamonadaceae</taxon>
        <taxon>Variovorax</taxon>
    </lineage>
</organism>
<comment type="caution">
    <text evidence="3">The sequence shown here is derived from an EMBL/GenBank/DDBJ whole genome shotgun (WGS) entry which is preliminary data.</text>
</comment>
<keyword evidence="4" id="KW-1185">Reference proteome</keyword>
<dbReference type="PANTHER" id="PTHR42928:SF5">
    <property type="entry name" value="BLR1237 PROTEIN"/>
    <property type="match status" value="1"/>
</dbReference>
<dbReference type="Pfam" id="PF03401">
    <property type="entry name" value="TctC"/>
    <property type="match status" value="1"/>
</dbReference>
<sequence length="325" mass="34127">MFKTLAIALAATAAFTSPLLSHADDKYPSKPVKIIVPYAPGGPNDIVARLLASKLGEIEKQSFIVENKPGGGSNIGADFVAKAPADGYTLLIAATSHAINMSLFPKEQLKYDLLKDLAPVSMIMTGPLVLVTRPDFPANNLKELVAAAKAKPGELSFASSGNGSSTHLGGEMLNSVAGIKTIHVPYKGSGPGLTDVMGGQTTYMLDTMISATPFVTSGKLKALAVTGRKRSAVLPNVPTVAEQGYPDFEAVAFIGMMAPAATPKPIVDKINADMQKILAMPEIKDKLAAQGFTAEWMKPADFGSYLAKEVPKWGAIVKSANVKVD</sequence>
<dbReference type="EMBL" id="JBBKZT010000004">
    <property type="protein sequence ID" value="MEJ8847271.1"/>
    <property type="molecule type" value="Genomic_DNA"/>
</dbReference>
<keyword evidence="2" id="KW-0732">Signal</keyword>